<dbReference type="SUPFAM" id="SSF158446">
    <property type="entry name" value="IVS-encoded protein-like"/>
    <property type="match status" value="1"/>
</dbReference>
<protein>
    <recommendedName>
        <fullName evidence="3">Four helix bundle protein</fullName>
    </recommendedName>
</protein>
<dbReference type="InterPro" id="IPR012657">
    <property type="entry name" value="23S_rRNA-intervening_sequence"/>
</dbReference>
<gene>
    <name evidence="1" type="ORF">HCR_17310</name>
</gene>
<evidence type="ECO:0000313" key="1">
    <source>
        <dbReference type="EMBL" id="BDY13419.1"/>
    </source>
</evidence>
<dbReference type="CDD" id="cd16377">
    <property type="entry name" value="23S_rRNA_IVP_like"/>
    <property type="match status" value="1"/>
</dbReference>
<dbReference type="Pfam" id="PF05635">
    <property type="entry name" value="23S_rRNA_IVP"/>
    <property type="match status" value="1"/>
</dbReference>
<evidence type="ECO:0000313" key="2">
    <source>
        <dbReference type="Proteomes" id="UP001321445"/>
    </source>
</evidence>
<dbReference type="EMBL" id="AP027370">
    <property type="protein sequence ID" value="BDY13419.1"/>
    <property type="molecule type" value="Genomic_DNA"/>
</dbReference>
<accession>A0ABM8FP36</accession>
<evidence type="ECO:0008006" key="3">
    <source>
        <dbReference type="Google" id="ProtNLM"/>
    </source>
</evidence>
<dbReference type="PANTHER" id="PTHR38471:SF2">
    <property type="entry name" value="FOUR HELIX BUNDLE PROTEIN"/>
    <property type="match status" value="1"/>
</dbReference>
<dbReference type="PANTHER" id="PTHR38471">
    <property type="entry name" value="FOUR HELIX BUNDLE PROTEIN"/>
    <property type="match status" value="1"/>
</dbReference>
<dbReference type="RefSeq" id="WP_286336372.1">
    <property type="nucleotide sequence ID" value="NZ_AP027370.1"/>
</dbReference>
<sequence>MELGKLEVYRLALKLSGEIWLVYEKLPKQLQFGIGDQSVRSIDSIGANIAEGYGRFHYKDSMKFYYYARGSLWESKHWLYLLANRNLMEKARYEKMMDDINLLGKKLNNFIESIKKKVQNGQ</sequence>
<reference evidence="1 2" key="1">
    <citation type="submission" date="2023-03" db="EMBL/GenBank/DDBJ databases">
        <title>Description of Hydrogenimonas sp. ISO32.</title>
        <authorList>
            <person name="Mino S."/>
            <person name="Fukazawa S."/>
            <person name="Sawabe T."/>
        </authorList>
    </citation>
    <scope>NUCLEOTIDE SEQUENCE [LARGE SCALE GENOMIC DNA]</scope>
    <source>
        <strain evidence="1 2">ISO32</strain>
    </source>
</reference>
<keyword evidence="2" id="KW-1185">Reference proteome</keyword>
<dbReference type="InterPro" id="IPR036583">
    <property type="entry name" value="23S_rRNA_IVS_sf"/>
</dbReference>
<dbReference type="Proteomes" id="UP001321445">
    <property type="component" value="Chromosome"/>
</dbReference>
<organism evidence="1 2">
    <name type="scientific">Hydrogenimonas cancrithermarum</name>
    <dbReference type="NCBI Taxonomy" id="2993563"/>
    <lineage>
        <taxon>Bacteria</taxon>
        <taxon>Pseudomonadati</taxon>
        <taxon>Campylobacterota</taxon>
        <taxon>Epsilonproteobacteria</taxon>
        <taxon>Campylobacterales</taxon>
        <taxon>Hydrogenimonadaceae</taxon>
        <taxon>Hydrogenimonas</taxon>
    </lineage>
</organism>
<name>A0ABM8FP36_9BACT</name>
<dbReference type="Gene3D" id="1.20.1440.60">
    <property type="entry name" value="23S rRNA-intervening sequence"/>
    <property type="match status" value="1"/>
</dbReference>
<proteinExistence type="predicted"/>
<dbReference type="NCBIfam" id="TIGR02436">
    <property type="entry name" value="four helix bundle protein"/>
    <property type="match status" value="1"/>
</dbReference>